<dbReference type="GO" id="GO:0030414">
    <property type="term" value="F:peptidase inhibitor activity"/>
    <property type="evidence" value="ECO:0007669"/>
    <property type="project" value="TreeGrafter"/>
</dbReference>
<feature type="compositionally biased region" description="Low complexity" evidence="1">
    <location>
        <begin position="172"/>
        <end position="189"/>
    </location>
</feature>
<dbReference type="GO" id="GO:0030162">
    <property type="term" value="P:regulation of proteolysis"/>
    <property type="evidence" value="ECO:0007669"/>
    <property type="project" value="TreeGrafter"/>
</dbReference>
<dbReference type="GO" id="GO:0046578">
    <property type="term" value="P:regulation of Ras protein signal transduction"/>
    <property type="evidence" value="ECO:0007669"/>
    <property type="project" value="TreeGrafter"/>
</dbReference>
<dbReference type="CDD" id="cd00866">
    <property type="entry name" value="PEBP_euk"/>
    <property type="match status" value="1"/>
</dbReference>
<dbReference type="OrthoDB" id="2506647at2759"/>
<feature type="region of interest" description="Disordered" evidence="1">
    <location>
        <begin position="51"/>
        <end position="79"/>
    </location>
</feature>
<dbReference type="Pfam" id="PF01161">
    <property type="entry name" value="PBP"/>
    <property type="match status" value="1"/>
</dbReference>
<dbReference type="AlphaFoldDB" id="A0A9P4IRJ4"/>
<keyword evidence="3" id="KW-1185">Reference proteome</keyword>
<comment type="caution">
    <text evidence="2">The sequence shown here is derived from an EMBL/GenBank/DDBJ whole genome shotgun (WGS) entry which is preliminary data.</text>
</comment>
<sequence length="234" mass="23381">MPPMFFLPTNVTGSTQTGLLMMIDLDVPRNNTRVVLLHWLAPNVALTQGANGTTVAPPANGGGAAPYRQPSPPPGDQPHRYVFMLFAQPASFAIPSNFTEVLQTRVPFDYMGFINQTGLTTPLAANSMTVQNTSVPATTTFPGPSPSAGGNVTGGATPSGGSGVSPGGSSGASGSTGAAGSATSTLSGGASTSSDAAASQFTGAASRQEASSLLFGKIAGAELGILGLFSYLVL</sequence>
<dbReference type="EMBL" id="ML978121">
    <property type="protein sequence ID" value="KAF2104748.1"/>
    <property type="molecule type" value="Genomic_DNA"/>
</dbReference>
<proteinExistence type="predicted"/>
<dbReference type="InterPro" id="IPR035810">
    <property type="entry name" value="PEBP_euk"/>
</dbReference>
<dbReference type="Proteomes" id="UP000799772">
    <property type="component" value="Unassembled WGS sequence"/>
</dbReference>
<dbReference type="SUPFAM" id="SSF49777">
    <property type="entry name" value="PEBP-like"/>
    <property type="match status" value="1"/>
</dbReference>
<dbReference type="PANTHER" id="PTHR11362:SF148">
    <property type="entry name" value="CARBOXYPEPTIDASE Y INHIBITOR"/>
    <property type="match status" value="1"/>
</dbReference>
<protein>
    <submittedName>
        <fullName evidence="2">PEBP-like protein</fullName>
    </submittedName>
</protein>
<dbReference type="InterPro" id="IPR036610">
    <property type="entry name" value="PEBP-like_sf"/>
</dbReference>
<evidence type="ECO:0000313" key="2">
    <source>
        <dbReference type="EMBL" id="KAF2104748.1"/>
    </source>
</evidence>
<dbReference type="PANTHER" id="PTHR11362">
    <property type="entry name" value="PHOSPHATIDYLETHANOLAMINE-BINDING PROTEIN"/>
    <property type="match status" value="1"/>
</dbReference>
<dbReference type="Gene3D" id="3.90.280.10">
    <property type="entry name" value="PEBP-like"/>
    <property type="match status" value="1"/>
</dbReference>
<reference evidence="2" key="1">
    <citation type="journal article" date="2020" name="Stud. Mycol.">
        <title>101 Dothideomycetes genomes: a test case for predicting lifestyles and emergence of pathogens.</title>
        <authorList>
            <person name="Haridas S."/>
            <person name="Albert R."/>
            <person name="Binder M."/>
            <person name="Bloem J."/>
            <person name="Labutti K."/>
            <person name="Salamov A."/>
            <person name="Andreopoulos B."/>
            <person name="Baker S."/>
            <person name="Barry K."/>
            <person name="Bills G."/>
            <person name="Bluhm B."/>
            <person name="Cannon C."/>
            <person name="Castanera R."/>
            <person name="Culley D."/>
            <person name="Daum C."/>
            <person name="Ezra D."/>
            <person name="Gonzalez J."/>
            <person name="Henrissat B."/>
            <person name="Kuo A."/>
            <person name="Liang C."/>
            <person name="Lipzen A."/>
            <person name="Lutzoni F."/>
            <person name="Magnuson J."/>
            <person name="Mondo S."/>
            <person name="Nolan M."/>
            <person name="Ohm R."/>
            <person name="Pangilinan J."/>
            <person name="Park H.-J."/>
            <person name="Ramirez L."/>
            <person name="Alfaro M."/>
            <person name="Sun H."/>
            <person name="Tritt A."/>
            <person name="Yoshinaga Y."/>
            <person name="Zwiers L.-H."/>
            <person name="Turgeon B."/>
            <person name="Goodwin S."/>
            <person name="Spatafora J."/>
            <person name="Crous P."/>
            <person name="Grigoriev I."/>
        </authorList>
    </citation>
    <scope>NUCLEOTIDE SEQUENCE</scope>
    <source>
        <strain evidence="2">CBS 133067</strain>
    </source>
</reference>
<name>A0A9P4IRJ4_9PEZI</name>
<evidence type="ECO:0000313" key="3">
    <source>
        <dbReference type="Proteomes" id="UP000799772"/>
    </source>
</evidence>
<evidence type="ECO:0000256" key="1">
    <source>
        <dbReference type="SAM" id="MobiDB-lite"/>
    </source>
</evidence>
<dbReference type="InterPro" id="IPR008914">
    <property type="entry name" value="PEBP"/>
</dbReference>
<dbReference type="GO" id="GO:0005543">
    <property type="term" value="F:phospholipid binding"/>
    <property type="evidence" value="ECO:0007669"/>
    <property type="project" value="TreeGrafter"/>
</dbReference>
<feature type="region of interest" description="Disordered" evidence="1">
    <location>
        <begin position="135"/>
        <end position="189"/>
    </location>
</feature>
<organism evidence="2 3">
    <name type="scientific">Rhizodiscina lignyota</name>
    <dbReference type="NCBI Taxonomy" id="1504668"/>
    <lineage>
        <taxon>Eukaryota</taxon>
        <taxon>Fungi</taxon>
        <taxon>Dikarya</taxon>
        <taxon>Ascomycota</taxon>
        <taxon>Pezizomycotina</taxon>
        <taxon>Dothideomycetes</taxon>
        <taxon>Pleosporomycetidae</taxon>
        <taxon>Aulographales</taxon>
        <taxon>Rhizodiscinaceae</taxon>
        <taxon>Rhizodiscina</taxon>
    </lineage>
</organism>
<accession>A0A9P4IRJ4</accession>
<feature type="compositionally biased region" description="Gly residues" evidence="1">
    <location>
        <begin position="151"/>
        <end position="171"/>
    </location>
</feature>
<gene>
    <name evidence="2" type="ORF">NA57DRAFT_70955</name>
</gene>